<evidence type="ECO:0000256" key="6">
    <source>
        <dbReference type="SAM" id="Phobius"/>
    </source>
</evidence>
<keyword evidence="2" id="KW-1003">Cell membrane</keyword>
<feature type="transmembrane region" description="Helical" evidence="6">
    <location>
        <begin position="6"/>
        <end position="27"/>
    </location>
</feature>
<comment type="subcellular location">
    <subcellularLocation>
        <location evidence="1">Cell membrane</location>
        <topology evidence="1">Multi-pass membrane protein</topology>
    </subcellularLocation>
</comment>
<dbReference type="GO" id="GO:0015171">
    <property type="term" value="F:amino acid transmembrane transporter activity"/>
    <property type="evidence" value="ECO:0007669"/>
    <property type="project" value="TreeGrafter"/>
</dbReference>
<dbReference type="Pfam" id="PF01810">
    <property type="entry name" value="LysE"/>
    <property type="match status" value="1"/>
</dbReference>
<evidence type="ECO:0000313" key="7">
    <source>
        <dbReference type="EMBL" id="QBK29922.1"/>
    </source>
</evidence>
<evidence type="ECO:0000256" key="1">
    <source>
        <dbReference type="ARBA" id="ARBA00004651"/>
    </source>
</evidence>
<name>A0A4P6UY21_9HYPH</name>
<feature type="transmembrane region" description="Helical" evidence="6">
    <location>
        <begin position="73"/>
        <end position="91"/>
    </location>
</feature>
<dbReference type="PANTHER" id="PTHR30086:SF19">
    <property type="entry name" value="THREONINE EFFLUX PROTEIN"/>
    <property type="match status" value="1"/>
</dbReference>
<dbReference type="PANTHER" id="PTHR30086">
    <property type="entry name" value="ARGININE EXPORTER PROTEIN ARGO"/>
    <property type="match status" value="1"/>
</dbReference>
<evidence type="ECO:0000256" key="3">
    <source>
        <dbReference type="ARBA" id="ARBA00022692"/>
    </source>
</evidence>
<organism evidence="7 8">
    <name type="scientific">Roseitalea porphyridii</name>
    <dbReference type="NCBI Taxonomy" id="1852022"/>
    <lineage>
        <taxon>Bacteria</taxon>
        <taxon>Pseudomonadati</taxon>
        <taxon>Pseudomonadota</taxon>
        <taxon>Alphaproteobacteria</taxon>
        <taxon>Hyphomicrobiales</taxon>
        <taxon>Ahrensiaceae</taxon>
        <taxon>Roseitalea</taxon>
    </lineage>
</organism>
<dbReference type="Proteomes" id="UP000293719">
    <property type="component" value="Chromosome"/>
</dbReference>
<dbReference type="KEGG" id="rpod:E0E05_04490"/>
<dbReference type="GO" id="GO:0005886">
    <property type="term" value="C:plasma membrane"/>
    <property type="evidence" value="ECO:0007669"/>
    <property type="project" value="UniProtKB-SubCell"/>
</dbReference>
<keyword evidence="3 6" id="KW-0812">Transmembrane</keyword>
<protein>
    <submittedName>
        <fullName evidence="7">LysE family translocator</fullName>
    </submittedName>
</protein>
<keyword evidence="4 6" id="KW-1133">Transmembrane helix</keyword>
<proteinExistence type="predicted"/>
<accession>A0A4P6UY21</accession>
<feature type="transmembrane region" description="Helical" evidence="6">
    <location>
        <begin position="155"/>
        <end position="175"/>
    </location>
</feature>
<gene>
    <name evidence="7" type="ORF">E0E05_04490</name>
</gene>
<feature type="transmembrane region" description="Helical" evidence="6">
    <location>
        <begin position="39"/>
        <end position="67"/>
    </location>
</feature>
<evidence type="ECO:0000256" key="2">
    <source>
        <dbReference type="ARBA" id="ARBA00022475"/>
    </source>
</evidence>
<dbReference type="GeneID" id="90766546"/>
<evidence type="ECO:0000256" key="4">
    <source>
        <dbReference type="ARBA" id="ARBA00022989"/>
    </source>
</evidence>
<keyword evidence="8" id="KW-1185">Reference proteome</keyword>
<dbReference type="AlphaFoldDB" id="A0A4P6UY21"/>
<dbReference type="EMBL" id="CP036532">
    <property type="protein sequence ID" value="QBK29922.1"/>
    <property type="molecule type" value="Genomic_DNA"/>
</dbReference>
<dbReference type="InterPro" id="IPR001123">
    <property type="entry name" value="LeuE-type"/>
</dbReference>
<dbReference type="OrthoDB" id="7346064at2"/>
<sequence>MLEAYLITLTGVVLAQAAPGPNLLAVASAGLGQGRKAALMTVMGVSTGMMIWAVAVAFGLAAVLAIYPKLLTAMKIAGGAYLLWLALRALLSARRGGQASIRAHGAALSAGAAWRRGLLVVLTNPKAALMWTAVGTFLFGSGLAAWQVVVFGPLAALSAMAVYGSYAFLFSSGFAGRAYQRFARWIEAAFGLAFGALGGRLLLDGVREMRAP</sequence>
<evidence type="ECO:0000313" key="8">
    <source>
        <dbReference type="Proteomes" id="UP000293719"/>
    </source>
</evidence>
<evidence type="ECO:0000256" key="5">
    <source>
        <dbReference type="ARBA" id="ARBA00023136"/>
    </source>
</evidence>
<dbReference type="RefSeq" id="WP_131615633.1">
    <property type="nucleotide sequence ID" value="NZ_CP036532.1"/>
</dbReference>
<feature type="transmembrane region" description="Helical" evidence="6">
    <location>
        <begin position="128"/>
        <end position="149"/>
    </location>
</feature>
<keyword evidence="5 6" id="KW-0472">Membrane</keyword>
<reference evidence="7 8" key="1">
    <citation type="journal article" date="2017" name="Int. J. Syst. Evol. Microbiol.">
        <title>Roseitalea porphyridii gen. nov., sp. nov., isolated from a red alga, and reclassification of Hoeflea suaedae Chung et al. 2013 as Pseudohoeflea suaedae gen. nov., comb. nov.</title>
        <authorList>
            <person name="Hyeon J.W."/>
            <person name="Jeong S.E."/>
            <person name="Baek K."/>
            <person name="Jeon C.O."/>
        </authorList>
    </citation>
    <scope>NUCLEOTIDE SEQUENCE [LARGE SCALE GENOMIC DNA]</scope>
    <source>
        <strain evidence="7 8">MA7-20</strain>
    </source>
</reference>